<feature type="signal peptide" evidence="1">
    <location>
        <begin position="1"/>
        <end position="23"/>
    </location>
</feature>
<evidence type="ECO:0000313" key="2">
    <source>
        <dbReference type="EMBL" id="PRD51681.1"/>
    </source>
</evidence>
<organism evidence="2 3">
    <name type="scientific">Phyllobacterium myrsinacearum</name>
    <dbReference type="NCBI Taxonomy" id="28101"/>
    <lineage>
        <taxon>Bacteria</taxon>
        <taxon>Pseudomonadati</taxon>
        <taxon>Pseudomonadota</taxon>
        <taxon>Alphaproteobacteria</taxon>
        <taxon>Hyphomicrobiales</taxon>
        <taxon>Phyllobacteriaceae</taxon>
        <taxon>Phyllobacterium</taxon>
    </lineage>
</organism>
<dbReference type="AlphaFoldDB" id="A0A2S9JFI3"/>
<dbReference type="RefSeq" id="WP_105735238.1">
    <property type="nucleotide sequence ID" value="NZ_PVBT01000005.1"/>
</dbReference>
<evidence type="ECO:0000313" key="3">
    <source>
        <dbReference type="Proteomes" id="UP000238563"/>
    </source>
</evidence>
<dbReference type="OrthoDB" id="7906163at2"/>
<name>A0A2S9JFI3_9HYPH</name>
<reference evidence="2 3" key="1">
    <citation type="submission" date="2018-02" db="EMBL/GenBank/DDBJ databases">
        <title>The draft genome of Phyllobacterium myrsinacearum DSM5892.</title>
        <authorList>
            <person name="Li L."/>
            <person name="Liu L."/>
            <person name="Zhang X."/>
            <person name="Wang T."/>
        </authorList>
    </citation>
    <scope>NUCLEOTIDE SEQUENCE [LARGE SCALE GENOMIC DNA]</scope>
    <source>
        <strain evidence="2 3">DSM 5892</strain>
    </source>
</reference>
<gene>
    <name evidence="2" type="ORF">C5750_17675</name>
</gene>
<accession>A0A2S9JFI3</accession>
<dbReference type="Pfam" id="PF06037">
    <property type="entry name" value="DUF922"/>
    <property type="match status" value="1"/>
</dbReference>
<keyword evidence="3" id="KW-1185">Reference proteome</keyword>
<keyword evidence="1" id="KW-0732">Signal</keyword>
<protein>
    <submittedName>
        <fullName evidence="2">Peptidase</fullName>
    </submittedName>
</protein>
<dbReference type="InterPro" id="IPR010321">
    <property type="entry name" value="DUF922"/>
</dbReference>
<dbReference type="Proteomes" id="UP000238563">
    <property type="component" value="Unassembled WGS sequence"/>
</dbReference>
<evidence type="ECO:0000256" key="1">
    <source>
        <dbReference type="SAM" id="SignalP"/>
    </source>
</evidence>
<dbReference type="EMBL" id="PVBT01000005">
    <property type="protein sequence ID" value="PRD51681.1"/>
    <property type="molecule type" value="Genomic_DNA"/>
</dbReference>
<feature type="chain" id="PRO_5015684127" evidence="1">
    <location>
        <begin position="24"/>
        <end position="199"/>
    </location>
</feature>
<comment type="caution">
    <text evidence="2">The sequence shown here is derived from an EMBL/GenBank/DDBJ whole genome shotgun (WGS) entry which is preliminary data.</text>
</comment>
<dbReference type="PIRSF" id="PIRSF010521">
    <property type="entry name" value="DUF922_bac"/>
    <property type="match status" value="1"/>
</dbReference>
<sequence>MIKTAGYCLVAACLVGMPAAAQAAWKAVEQVETYAIAGTSGAALYASIGERGPIIAGATRTIAHTNFKLTWQRKYERQGNACTLVSATPKLIITYTLPKPAERLPASVQASWDTFIAGVRTHEAVHGETIKDMVKGIEAATIGLSVPDDPGCRKIRVEMTKRLSGLSLAQRQKGRDFDRVEMGEGGNIQQLVLRLVNGG</sequence>
<proteinExistence type="predicted"/>